<dbReference type="Gene3D" id="1.20.120.1760">
    <property type="match status" value="1"/>
</dbReference>
<dbReference type="PROSITE" id="PS00379">
    <property type="entry name" value="CDP_ALCOHOL_P_TRANSF"/>
    <property type="match status" value="1"/>
</dbReference>
<protein>
    <submittedName>
        <fullName evidence="4">Membrane protein</fullName>
    </submittedName>
</protein>
<dbReference type="GO" id="GO:0016780">
    <property type="term" value="F:phosphotransferase activity, for other substituted phosphate groups"/>
    <property type="evidence" value="ECO:0007669"/>
    <property type="project" value="InterPro"/>
</dbReference>
<feature type="transmembrane region" description="Helical" evidence="3">
    <location>
        <begin position="184"/>
        <end position="203"/>
    </location>
</feature>
<dbReference type="GO" id="GO:0016020">
    <property type="term" value="C:membrane"/>
    <property type="evidence" value="ECO:0007669"/>
    <property type="project" value="InterPro"/>
</dbReference>
<evidence type="ECO:0000256" key="2">
    <source>
        <dbReference type="RuleBase" id="RU003750"/>
    </source>
</evidence>
<keyword evidence="3" id="KW-0472">Membrane</keyword>
<keyword evidence="1 2" id="KW-0808">Transferase</keyword>
<dbReference type="InterPro" id="IPR048254">
    <property type="entry name" value="CDP_ALCOHOL_P_TRANSF_CS"/>
</dbReference>
<keyword evidence="3" id="KW-1133">Transmembrane helix</keyword>
<evidence type="ECO:0000313" key="4">
    <source>
        <dbReference type="EMBL" id="GIJ52297.1"/>
    </source>
</evidence>
<feature type="transmembrane region" description="Helical" evidence="3">
    <location>
        <begin position="12"/>
        <end position="33"/>
    </location>
</feature>
<evidence type="ECO:0000313" key="5">
    <source>
        <dbReference type="Proteomes" id="UP000619260"/>
    </source>
</evidence>
<proteinExistence type="inferred from homology"/>
<evidence type="ECO:0000256" key="3">
    <source>
        <dbReference type="SAM" id="Phobius"/>
    </source>
</evidence>
<organism evidence="4 5">
    <name type="scientific">Virgisporangium aliadipatigenens</name>
    <dbReference type="NCBI Taxonomy" id="741659"/>
    <lineage>
        <taxon>Bacteria</taxon>
        <taxon>Bacillati</taxon>
        <taxon>Actinomycetota</taxon>
        <taxon>Actinomycetes</taxon>
        <taxon>Micromonosporales</taxon>
        <taxon>Micromonosporaceae</taxon>
        <taxon>Virgisporangium</taxon>
    </lineage>
</organism>
<dbReference type="Proteomes" id="UP000619260">
    <property type="component" value="Unassembled WGS sequence"/>
</dbReference>
<comment type="similarity">
    <text evidence="2">Belongs to the CDP-alcohol phosphatidyltransferase class-I family.</text>
</comment>
<sequence>MGLSATVGLGVAGWSAGVLYGVMISALLTYGMRATGTDALGPADGVTYGRAVLIGGVVALTADSFSRETPVAVLVVLTAVALALDWVDGQVARRTGTSSVLGARFDMEVDAFLLLVLGIYLTPTLGAWVLAIGLMRYAFVAASWVLPWLRWPLPQRYWAKVAAAVQGIALCVAASGALSYALNVLVVAAALGLLIESFGTHVLRLWKMRTIVVPVEFTREGAELRDAVTTGASR</sequence>
<gene>
    <name evidence="4" type="ORF">Val02_91830</name>
</gene>
<dbReference type="AlphaFoldDB" id="A0A8J3YXE2"/>
<dbReference type="Pfam" id="PF01066">
    <property type="entry name" value="CDP-OH_P_transf"/>
    <property type="match status" value="1"/>
</dbReference>
<keyword evidence="3" id="KW-0812">Transmembrane</keyword>
<evidence type="ECO:0000256" key="1">
    <source>
        <dbReference type="ARBA" id="ARBA00022679"/>
    </source>
</evidence>
<accession>A0A8J3YXE2</accession>
<feature type="transmembrane region" description="Helical" evidence="3">
    <location>
        <begin position="71"/>
        <end position="89"/>
    </location>
</feature>
<dbReference type="InterPro" id="IPR000462">
    <property type="entry name" value="CDP-OH_P_trans"/>
</dbReference>
<comment type="caution">
    <text evidence="4">The sequence shown here is derived from an EMBL/GenBank/DDBJ whole genome shotgun (WGS) entry which is preliminary data.</text>
</comment>
<dbReference type="EMBL" id="BOPF01000073">
    <property type="protein sequence ID" value="GIJ52297.1"/>
    <property type="molecule type" value="Genomic_DNA"/>
</dbReference>
<reference evidence="4" key="1">
    <citation type="submission" date="2021-01" db="EMBL/GenBank/DDBJ databases">
        <title>Whole genome shotgun sequence of Virgisporangium aliadipatigenens NBRC 105644.</title>
        <authorList>
            <person name="Komaki H."/>
            <person name="Tamura T."/>
        </authorList>
    </citation>
    <scope>NUCLEOTIDE SEQUENCE</scope>
    <source>
        <strain evidence="4">NBRC 105644</strain>
    </source>
</reference>
<dbReference type="InterPro" id="IPR043130">
    <property type="entry name" value="CDP-OH_PTrfase_TM_dom"/>
</dbReference>
<name>A0A8J3YXE2_9ACTN</name>
<dbReference type="GO" id="GO:0008654">
    <property type="term" value="P:phospholipid biosynthetic process"/>
    <property type="evidence" value="ECO:0007669"/>
    <property type="project" value="InterPro"/>
</dbReference>
<keyword evidence="5" id="KW-1185">Reference proteome</keyword>